<dbReference type="Pfam" id="PF15892">
    <property type="entry name" value="BNR_4"/>
    <property type="match status" value="1"/>
</dbReference>
<dbReference type="EMBL" id="CSTE01000004">
    <property type="protein sequence ID" value="CQR52446.1"/>
    <property type="molecule type" value="Genomic_DNA"/>
</dbReference>
<dbReference type="SUPFAM" id="SSF49265">
    <property type="entry name" value="Fibronectin type III"/>
    <property type="match status" value="1"/>
</dbReference>
<dbReference type="Pfam" id="PF00041">
    <property type="entry name" value="fn3"/>
    <property type="match status" value="1"/>
</dbReference>
<organism evidence="2 3">
    <name type="scientific">Haloferax massiliensis</name>
    <dbReference type="NCBI Taxonomy" id="1476858"/>
    <lineage>
        <taxon>Archaea</taxon>
        <taxon>Methanobacteriati</taxon>
        <taxon>Methanobacteriota</taxon>
        <taxon>Stenosarchaea group</taxon>
        <taxon>Halobacteria</taxon>
        <taxon>Halobacteriales</taxon>
        <taxon>Haloferacaceae</taxon>
        <taxon>Haloferax</taxon>
    </lineage>
</organism>
<evidence type="ECO:0000313" key="3">
    <source>
        <dbReference type="Proteomes" id="UP000198902"/>
    </source>
</evidence>
<dbReference type="InterPro" id="IPR003961">
    <property type="entry name" value="FN3_dom"/>
</dbReference>
<dbReference type="PROSITE" id="PS50853">
    <property type="entry name" value="FN3"/>
    <property type="match status" value="1"/>
</dbReference>
<dbReference type="InterPro" id="IPR013783">
    <property type="entry name" value="Ig-like_fold"/>
</dbReference>
<dbReference type="OrthoDB" id="191228at2157"/>
<feature type="domain" description="Fibronectin type-III" evidence="1">
    <location>
        <begin position="460"/>
        <end position="552"/>
    </location>
</feature>
<evidence type="ECO:0000259" key="1">
    <source>
        <dbReference type="PROSITE" id="PS50853"/>
    </source>
</evidence>
<accession>A0A0D6JUN5</accession>
<evidence type="ECO:0000313" key="2">
    <source>
        <dbReference type="EMBL" id="CQR52446.1"/>
    </source>
</evidence>
<keyword evidence="3" id="KW-1185">Reference proteome</keyword>
<gene>
    <name evidence="2" type="ORF">BN996_03140</name>
</gene>
<name>A0A0D6JUN5_9EURY</name>
<reference evidence="3" key="1">
    <citation type="submission" date="2015-03" db="EMBL/GenBank/DDBJ databases">
        <authorList>
            <person name="Urmite Genomes"/>
        </authorList>
    </citation>
    <scope>NUCLEOTIDE SEQUENCE [LARGE SCALE GENOMIC DNA]</scope>
    <source>
        <strain evidence="3">Arc-Hr</strain>
    </source>
</reference>
<dbReference type="AlphaFoldDB" id="A0A0D6JUN5"/>
<protein>
    <recommendedName>
        <fullName evidence="1">Fibronectin type-III domain-containing protein</fullName>
    </recommendedName>
</protein>
<proteinExistence type="predicted"/>
<dbReference type="InterPro" id="IPR036116">
    <property type="entry name" value="FN3_sf"/>
</dbReference>
<sequence>MTFEDQNEKQAEQNGTESAGKMFSLKRERLLSGEAWAFNNAPWDQRKVVTVGDYQYVPYWNDDGVLSLARRALPTDSVQCIQFDWRVPDEDSHRNTALGTDNDGRLHLAYDHHDDPFHYRYSSSGFLTDPPSSVSTGDFSETTDMGLSGPERPVTYPRFFNDQRGTLFCEYRIGSSGDGDSYLHVHDSPSNSWTRIGTVFSSAGTYEPWNGSASRNAYHHDWTFDDTGRLHVTWTWRETWETWRSNHDIHYAYSDDGGYTWCNNDGTVIGDVNADDPIRVDDESVVVDGPARSWLINQGTQALDSNDQPHIFTSRSTDSTTDFDDANRHYIHYWRTTDGQWHEQYIDDTSVDLSTVGIDPTRAGDILLDRGDLLFDDNDALHVYTVVDGRLYAGVATASSGWTDWTLYCLHEGPFCGMDGRKHDTCRWENESVLSIPLERPRENGTAFVLQEYSIVGPNDPSAPSLSVSNESSSSVELSWTEARGAESYTLHRRPVDGDFEVVADEIAENSFYTQYTDTRVSSGSDYEYRLTAVNSVGETDSTIVRVTTDGSSNAAME</sequence>
<dbReference type="RefSeq" id="WP_089780599.1">
    <property type="nucleotide sequence ID" value="NZ_CABLRR010000004.1"/>
</dbReference>
<dbReference type="Proteomes" id="UP000198902">
    <property type="component" value="Unassembled WGS sequence"/>
</dbReference>
<dbReference type="SMART" id="SM00060">
    <property type="entry name" value="FN3"/>
    <property type="match status" value="1"/>
</dbReference>
<dbReference type="CDD" id="cd00063">
    <property type="entry name" value="FN3"/>
    <property type="match status" value="1"/>
</dbReference>
<dbReference type="Gene3D" id="2.60.40.10">
    <property type="entry name" value="Immunoglobulins"/>
    <property type="match status" value="1"/>
</dbReference>